<evidence type="ECO:0000313" key="2">
    <source>
        <dbReference type="Proteomes" id="UP000000269"/>
    </source>
</evidence>
<evidence type="ECO:0000313" key="1">
    <source>
        <dbReference type="EMBL" id="ABW19606.1"/>
    </source>
</evidence>
<dbReference type="EMBL" id="CP000853">
    <property type="protein sequence ID" value="ABW19606.1"/>
    <property type="molecule type" value="Genomic_DNA"/>
</dbReference>
<reference evidence="2" key="1">
    <citation type="submission" date="2007-10" db="EMBL/GenBank/DDBJ databases">
        <title>Complete genome of Alkaliphilus oremlandii OhILAs.</title>
        <authorList>
            <person name="Copeland A."/>
            <person name="Lucas S."/>
            <person name="Lapidus A."/>
            <person name="Barry K."/>
            <person name="Detter J.C."/>
            <person name="Glavina del Rio T."/>
            <person name="Hammon N."/>
            <person name="Israni S."/>
            <person name="Dalin E."/>
            <person name="Tice H."/>
            <person name="Pitluck S."/>
            <person name="Chain P."/>
            <person name="Malfatti S."/>
            <person name="Shin M."/>
            <person name="Vergez L."/>
            <person name="Schmutz J."/>
            <person name="Larimer F."/>
            <person name="Land M."/>
            <person name="Hauser L."/>
            <person name="Kyrpides N."/>
            <person name="Mikhailova N."/>
            <person name="Stolz J.F."/>
            <person name="Dawson A."/>
            <person name="Fisher E."/>
            <person name="Crable B."/>
            <person name="Perera E."/>
            <person name="Lisak J."/>
            <person name="Ranganathan M."/>
            <person name="Basu P."/>
            <person name="Richardson P."/>
        </authorList>
    </citation>
    <scope>NUCLEOTIDE SEQUENCE [LARGE SCALE GENOMIC DNA]</scope>
    <source>
        <strain evidence="2">OhILAs</strain>
    </source>
</reference>
<sequence length="120" mass="14029">MSTLEKLSNIVSETAKSLSKKSGEFIEVGKLTLDAQKKQERIQEIYEEMGEYVYSRLKRGSYVTKEEVLTWIQQIHRLEEGIEDSEKMALRIRNIKHCQHCRIQLEKEDNYCPICGKYAG</sequence>
<keyword evidence="2" id="KW-1185">Reference proteome</keyword>
<protein>
    <recommendedName>
        <fullName evidence="3">Zinc-ribbon domain-containing protein</fullName>
    </recommendedName>
</protein>
<gene>
    <name evidence="1" type="ordered locus">Clos_2070</name>
</gene>
<dbReference type="Proteomes" id="UP000000269">
    <property type="component" value="Chromosome"/>
</dbReference>
<dbReference type="AlphaFoldDB" id="A8MIH4"/>
<name>A8MIH4_ALKOO</name>
<dbReference type="RefSeq" id="WP_012159915.1">
    <property type="nucleotide sequence ID" value="NC_009922.1"/>
</dbReference>
<dbReference type="HOGENOM" id="CLU_117098_3_0_9"/>
<organism evidence="1 2">
    <name type="scientific">Alkaliphilus oremlandii (strain OhILAs)</name>
    <name type="common">Clostridium oremlandii (strain OhILAs)</name>
    <dbReference type="NCBI Taxonomy" id="350688"/>
    <lineage>
        <taxon>Bacteria</taxon>
        <taxon>Bacillati</taxon>
        <taxon>Bacillota</taxon>
        <taxon>Clostridia</taxon>
        <taxon>Peptostreptococcales</taxon>
        <taxon>Natronincolaceae</taxon>
        <taxon>Alkaliphilus</taxon>
    </lineage>
</organism>
<dbReference type="STRING" id="350688.Clos_2070"/>
<proteinExistence type="predicted"/>
<dbReference type="OrthoDB" id="4377018at2"/>
<dbReference type="eggNOG" id="ENOG5033A9E">
    <property type="taxonomic scope" value="Bacteria"/>
</dbReference>
<evidence type="ECO:0008006" key="3">
    <source>
        <dbReference type="Google" id="ProtNLM"/>
    </source>
</evidence>
<dbReference type="KEGG" id="aoe:Clos_2070"/>
<accession>A8MIH4</accession>